<dbReference type="AlphaFoldDB" id="A6GAY9"/>
<organism evidence="1 2">
    <name type="scientific">Plesiocystis pacifica SIR-1</name>
    <dbReference type="NCBI Taxonomy" id="391625"/>
    <lineage>
        <taxon>Bacteria</taxon>
        <taxon>Pseudomonadati</taxon>
        <taxon>Myxococcota</taxon>
        <taxon>Polyangia</taxon>
        <taxon>Nannocystales</taxon>
        <taxon>Nannocystaceae</taxon>
        <taxon>Plesiocystis</taxon>
    </lineage>
</organism>
<comment type="caution">
    <text evidence="1">The sequence shown here is derived from an EMBL/GenBank/DDBJ whole genome shotgun (WGS) entry which is preliminary data.</text>
</comment>
<dbReference type="OrthoDB" id="183622at2"/>
<evidence type="ECO:0000313" key="1">
    <source>
        <dbReference type="EMBL" id="EDM76974.1"/>
    </source>
</evidence>
<evidence type="ECO:0000313" key="2">
    <source>
        <dbReference type="Proteomes" id="UP000005801"/>
    </source>
</evidence>
<accession>A6GAY9</accession>
<sequence>MVHTILTHPGGAHKDDLLAVCVLIAEHGAPVVRRDPSPEELADPGVAIVDVGGSHDPARMNFDHHHFERGHPPTCALSLVLDALGLYRDALHFCDWLEPAEWFDSRGPTKTAKWLGVPRRAIAQLHSPIDVTLLRRFAACSSLAPGETLYEFMRLVGEDLLAYLRGIRARLDAIADQVERWELDEGLVVFLPRTEPLIDEPSAAAHQYVRSEELGARVIATVYPDRRGGGYGIARYEDHPDLDFGRVEAQADVHFAHKSGFMCKTSATQAERLRALISAAWTAG</sequence>
<evidence type="ECO:0008006" key="3">
    <source>
        <dbReference type="Google" id="ProtNLM"/>
    </source>
</evidence>
<name>A6GAY9_9BACT</name>
<proteinExistence type="predicted"/>
<dbReference type="eggNOG" id="COG4286">
    <property type="taxonomic scope" value="Bacteria"/>
</dbReference>
<dbReference type="STRING" id="391625.PPSIR1_13210"/>
<dbReference type="Pfam" id="PF03690">
    <property type="entry name" value="MYG1_exonuc"/>
    <property type="match status" value="1"/>
</dbReference>
<reference evidence="1 2" key="1">
    <citation type="submission" date="2007-06" db="EMBL/GenBank/DDBJ databases">
        <authorList>
            <person name="Shimkets L."/>
            <person name="Ferriera S."/>
            <person name="Johnson J."/>
            <person name="Kravitz S."/>
            <person name="Beeson K."/>
            <person name="Sutton G."/>
            <person name="Rogers Y.-H."/>
            <person name="Friedman R."/>
            <person name="Frazier M."/>
            <person name="Venter J.C."/>
        </authorList>
    </citation>
    <scope>NUCLEOTIDE SEQUENCE [LARGE SCALE GENOMIC DNA]</scope>
    <source>
        <strain evidence="1 2">SIR-1</strain>
    </source>
</reference>
<dbReference type="RefSeq" id="WP_006973880.1">
    <property type="nucleotide sequence ID" value="NZ_ABCS01000054.1"/>
</dbReference>
<protein>
    <recommendedName>
        <fullName evidence="3">Metal-dependent protein hydrolase</fullName>
    </recommendedName>
</protein>
<dbReference type="Proteomes" id="UP000005801">
    <property type="component" value="Unassembled WGS sequence"/>
</dbReference>
<dbReference type="EMBL" id="ABCS01000054">
    <property type="protein sequence ID" value="EDM76974.1"/>
    <property type="molecule type" value="Genomic_DNA"/>
</dbReference>
<keyword evidence="2" id="KW-1185">Reference proteome</keyword>
<gene>
    <name evidence="1" type="ORF">PPSIR1_13210</name>
</gene>
<dbReference type="InterPro" id="IPR003226">
    <property type="entry name" value="MYG1_exonuclease"/>
</dbReference>